<evidence type="ECO:0000313" key="1">
    <source>
        <dbReference type="EMBL" id="KAJ8949038.1"/>
    </source>
</evidence>
<name>A0ABQ9IQ54_9CUCU</name>
<dbReference type="Proteomes" id="UP001162164">
    <property type="component" value="Unassembled WGS sequence"/>
</dbReference>
<reference evidence="1" key="1">
    <citation type="journal article" date="2023" name="Insect Mol. Biol.">
        <title>Genome sequencing provides insights into the evolution of gene families encoding plant cell wall-degrading enzymes in longhorned beetles.</title>
        <authorList>
            <person name="Shin N.R."/>
            <person name="Okamura Y."/>
            <person name="Kirsch R."/>
            <person name="Pauchet Y."/>
        </authorList>
    </citation>
    <scope>NUCLEOTIDE SEQUENCE</scope>
    <source>
        <strain evidence="1">MMC_N1</strain>
    </source>
</reference>
<gene>
    <name evidence="1" type="ORF">NQ317_005820</name>
</gene>
<sequence>MIQYSKLSLVEGRGVLNTLINKLPFELHLPERGDPGINDLDRACKEHDIAYSKSKDTLTRNQADLRLAEKAWERIKAADAKVGEKINAWTITNIMKSKAKLGMGLKQTNKITENNNLIRRKRSSKVKSSSKRNIKTNKRILNQLISKSRIVIKSKRPENVRNAIKLALTTAKNNLNGKQNSCLQTRVIPIPKTGGVLPFLVPLFAGLSALGALSGGASAMAKAVNSAKQGQKTISRKRTTQ</sequence>
<evidence type="ECO:0000313" key="2">
    <source>
        <dbReference type="Proteomes" id="UP001162164"/>
    </source>
</evidence>
<dbReference type="Gene3D" id="1.20.90.10">
    <property type="entry name" value="Phospholipase A2 domain"/>
    <property type="match status" value="1"/>
</dbReference>
<protein>
    <submittedName>
        <fullName evidence="1">Uncharacterized protein</fullName>
    </submittedName>
</protein>
<keyword evidence="2" id="KW-1185">Reference proteome</keyword>
<organism evidence="1 2">
    <name type="scientific">Molorchus minor</name>
    <dbReference type="NCBI Taxonomy" id="1323400"/>
    <lineage>
        <taxon>Eukaryota</taxon>
        <taxon>Metazoa</taxon>
        <taxon>Ecdysozoa</taxon>
        <taxon>Arthropoda</taxon>
        <taxon>Hexapoda</taxon>
        <taxon>Insecta</taxon>
        <taxon>Pterygota</taxon>
        <taxon>Neoptera</taxon>
        <taxon>Endopterygota</taxon>
        <taxon>Coleoptera</taxon>
        <taxon>Polyphaga</taxon>
        <taxon>Cucujiformia</taxon>
        <taxon>Chrysomeloidea</taxon>
        <taxon>Cerambycidae</taxon>
        <taxon>Lamiinae</taxon>
        <taxon>Monochamini</taxon>
        <taxon>Molorchus</taxon>
    </lineage>
</organism>
<comment type="caution">
    <text evidence="1">The sequence shown here is derived from an EMBL/GenBank/DDBJ whole genome shotgun (WGS) entry which is preliminary data.</text>
</comment>
<accession>A0ABQ9IQ54</accession>
<dbReference type="InterPro" id="IPR036444">
    <property type="entry name" value="PLipase_A2_dom_sf"/>
</dbReference>
<dbReference type="EMBL" id="JAPWTJ010004041">
    <property type="protein sequence ID" value="KAJ8949038.1"/>
    <property type="molecule type" value="Genomic_DNA"/>
</dbReference>
<proteinExistence type="predicted"/>